<proteinExistence type="predicted"/>
<dbReference type="Proteomes" id="UP000244890">
    <property type="component" value="Chromosome"/>
</dbReference>
<reference evidence="2 3" key="1">
    <citation type="journal article" date="2014" name="Genome Announc.">
        <title>Draft genome sequences of eight enterohepatic helicobacter species isolated from both laboratory and wild rodents.</title>
        <authorList>
            <person name="Sheh A."/>
            <person name="Shen Z."/>
            <person name="Fox J.G."/>
        </authorList>
    </citation>
    <scope>NUCLEOTIDE SEQUENCE [LARGE SCALE GENOMIC DNA]</scope>
    <source>
        <strain evidence="2 3">MIT-03-7007</strain>
    </source>
</reference>
<evidence type="ECO:0000313" key="4">
    <source>
        <dbReference type="Proteomes" id="UP000244890"/>
    </source>
</evidence>
<dbReference type="EMBL" id="JRPC02000007">
    <property type="protein sequence ID" value="TLE16324.1"/>
    <property type="molecule type" value="Genomic_DNA"/>
</dbReference>
<dbReference type="OrthoDB" id="2086168at2"/>
<reference evidence="2" key="3">
    <citation type="submission" date="2018-04" db="EMBL/GenBank/DDBJ databases">
        <authorList>
            <person name="Sheh A."/>
            <person name="Shen Z."/>
            <person name="Mannion A.J."/>
            <person name="Fox J.G."/>
        </authorList>
    </citation>
    <scope>NUCLEOTIDE SEQUENCE</scope>
    <source>
        <strain evidence="2">MIT-03-7007</strain>
    </source>
</reference>
<evidence type="ECO:0000313" key="3">
    <source>
        <dbReference type="Proteomes" id="UP000029920"/>
    </source>
</evidence>
<name>A0A099UH00_9HELI</name>
<protein>
    <submittedName>
        <fullName evidence="2">Uncharacterized protein</fullName>
    </submittedName>
</protein>
<sequence>MCVLCGELITNIHWSEGVSSDEKEVVVGDKQRDRMRQRLQKVQVVNKVLSFYGLQLKEWNASKFVLSDKKGNTKIINHLGELWERADSLTSKDIDVLDTKLLGFLQEHYG</sequence>
<keyword evidence="3" id="KW-1185">Reference proteome</keyword>
<dbReference type="KEGG" id="had:CDV25_00945"/>
<organism evidence="2 3">
    <name type="scientific">Helicobacter apodemus</name>
    <dbReference type="NCBI Taxonomy" id="135569"/>
    <lineage>
        <taxon>Bacteria</taxon>
        <taxon>Pseudomonadati</taxon>
        <taxon>Campylobacterota</taxon>
        <taxon>Epsilonproteobacteria</taxon>
        <taxon>Campylobacterales</taxon>
        <taxon>Helicobacteraceae</taxon>
        <taxon>Helicobacter</taxon>
    </lineage>
</organism>
<dbReference type="EMBL" id="CP021886">
    <property type="protein sequence ID" value="AWI33479.1"/>
    <property type="molecule type" value="Genomic_DNA"/>
</dbReference>
<dbReference type="RefSeq" id="WP_034552558.1">
    <property type="nucleotide sequence ID" value="NZ_CP021886.1"/>
</dbReference>
<accession>A0A099UH00</accession>
<reference evidence="1 4" key="2">
    <citation type="submission" date="2017-06" db="EMBL/GenBank/DDBJ databases">
        <title>Complete genome of Helicobacter apodemus.</title>
        <authorList>
            <person name="Cho S."/>
        </authorList>
    </citation>
    <scope>NUCLEOTIDE SEQUENCE [LARGE SCALE GENOMIC DNA]</scope>
    <source>
        <strain evidence="1">SCJK1</strain>
        <strain evidence="4">SNUVETPUB-15-01</strain>
    </source>
</reference>
<dbReference type="AlphaFoldDB" id="A0A099UH00"/>
<evidence type="ECO:0000313" key="1">
    <source>
        <dbReference type="EMBL" id="AWI33479.1"/>
    </source>
</evidence>
<dbReference type="Proteomes" id="UP000029920">
    <property type="component" value="Unassembled WGS sequence"/>
</dbReference>
<evidence type="ECO:0000313" key="2">
    <source>
        <dbReference type="EMBL" id="TLE16324.1"/>
    </source>
</evidence>
<gene>
    <name evidence="1" type="ORF">CDV25_00945</name>
    <name evidence="2" type="ORF">LS72_003435</name>
</gene>